<keyword evidence="11" id="KW-0472">Membrane</keyword>
<dbReference type="GO" id="GO:0020037">
    <property type="term" value="F:heme binding"/>
    <property type="evidence" value="ECO:0007669"/>
    <property type="project" value="InterPro"/>
</dbReference>
<dbReference type="PANTHER" id="PTHR35008">
    <property type="entry name" value="BLL4482 PROTEIN-RELATED"/>
    <property type="match status" value="1"/>
</dbReference>
<evidence type="ECO:0000259" key="14">
    <source>
        <dbReference type="PROSITE" id="PS51007"/>
    </source>
</evidence>
<feature type="binding site" description="axial binding residue" evidence="13">
    <location>
        <position position="209"/>
    </location>
    <ligand>
        <name>heme c</name>
        <dbReference type="ChEBI" id="CHEBI:61717"/>
        <label>2</label>
    </ligand>
    <ligandPart>
        <name>Fe</name>
        <dbReference type="ChEBI" id="CHEBI:18248"/>
    </ligandPart>
</feature>
<evidence type="ECO:0000256" key="13">
    <source>
        <dbReference type="PIRSR" id="PIRSR000018-51"/>
    </source>
</evidence>
<evidence type="ECO:0000313" key="15">
    <source>
        <dbReference type="EMBL" id="TCT28438.1"/>
    </source>
</evidence>
<keyword evidence="8" id="KW-0677">Repeat</keyword>
<evidence type="ECO:0000256" key="12">
    <source>
        <dbReference type="PIRSR" id="PIRSR000018-50"/>
    </source>
</evidence>
<evidence type="ECO:0000256" key="8">
    <source>
        <dbReference type="ARBA" id="ARBA00022737"/>
    </source>
</evidence>
<keyword evidence="6 13" id="KW-0479">Metal-binding</keyword>
<gene>
    <name evidence="15" type="ORF">EDC90_10635</name>
</gene>
<dbReference type="PROSITE" id="PS51007">
    <property type="entry name" value="CYTC"/>
    <property type="match status" value="3"/>
</dbReference>
<keyword evidence="16" id="KW-1185">Reference proteome</keyword>
<evidence type="ECO:0000256" key="3">
    <source>
        <dbReference type="ARBA" id="ARBA00022475"/>
    </source>
</evidence>
<dbReference type="GO" id="GO:0005506">
    <property type="term" value="F:iron ion binding"/>
    <property type="evidence" value="ECO:0007669"/>
    <property type="project" value="InterPro"/>
</dbReference>
<name>A0A4R3NJI0_9HYPH</name>
<feature type="domain" description="Cytochrome c" evidence="14">
    <location>
        <begin position="335"/>
        <end position="425"/>
    </location>
</feature>
<evidence type="ECO:0000256" key="11">
    <source>
        <dbReference type="ARBA" id="ARBA00023136"/>
    </source>
</evidence>
<comment type="cofactor">
    <cofactor evidence="12">
        <name>heme c</name>
        <dbReference type="ChEBI" id="CHEBI:61717"/>
    </cofactor>
    <text evidence="12">Binds 3 heme c groups covalently per subunit.</text>
</comment>
<feature type="binding site" description="covalent" evidence="12">
    <location>
        <position position="205"/>
    </location>
    <ligand>
        <name>heme c</name>
        <dbReference type="ChEBI" id="CHEBI:61717"/>
        <label>2</label>
    </ligand>
</feature>
<dbReference type="GO" id="GO:0009055">
    <property type="term" value="F:electron transfer activity"/>
    <property type="evidence" value="ECO:0007669"/>
    <property type="project" value="InterPro"/>
</dbReference>
<reference evidence="15 16" key="1">
    <citation type="submission" date="2019-03" db="EMBL/GenBank/DDBJ databases">
        <title>Freshwater and sediment microbial communities from various areas in North America, analyzing microbe dynamics in response to fracking.</title>
        <authorList>
            <person name="Lamendella R."/>
        </authorList>
    </citation>
    <scope>NUCLEOTIDE SEQUENCE [LARGE SCALE GENOMIC DNA]</scope>
    <source>
        <strain evidence="15 16">175.2</strain>
    </source>
</reference>
<feature type="binding site" description="covalent" evidence="12">
    <location>
        <position position="56"/>
    </location>
    <ligand>
        <name>heme c</name>
        <dbReference type="ChEBI" id="CHEBI:61717"/>
        <label>1</label>
    </ligand>
</feature>
<dbReference type="GO" id="GO:0016614">
    <property type="term" value="F:oxidoreductase activity, acting on CH-OH group of donors"/>
    <property type="evidence" value="ECO:0007669"/>
    <property type="project" value="InterPro"/>
</dbReference>
<keyword evidence="9" id="KW-0249">Electron transport</keyword>
<evidence type="ECO:0000313" key="16">
    <source>
        <dbReference type="Proteomes" id="UP000295097"/>
    </source>
</evidence>
<proteinExistence type="predicted"/>
<organism evidence="15 16">
    <name type="scientific">Martelella mediterranea</name>
    <dbReference type="NCBI Taxonomy" id="293089"/>
    <lineage>
        <taxon>Bacteria</taxon>
        <taxon>Pseudomonadati</taxon>
        <taxon>Pseudomonadota</taxon>
        <taxon>Alphaproteobacteria</taxon>
        <taxon>Hyphomicrobiales</taxon>
        <taxon>Aurantimonadaceae</taxon>
        <taxon>Martelella</taxon>
    </lineage>
</organism>
<feature type="binding site" description="covalent" evidence="12">
    <location>
        <position position="59"/>
    </location>
    <ligand>
        <name>heme c</name>
        <dbReference type="ChEBI" id="CHEBI:61717"/>
        <label>1</label>
    </ligand>
</feature>
<dbReference type="OrthoDB" id="9811281at2"/>
<feature type="binding site" description="axial binding residue" evidence="13">
    <location>
        <position position="60"/>
    </location>
    <ligand>
        <name>heme c</name>
        <dbReference type="ChEBI" id="CHEBI:61717"/>
        <label>1</label>
    </ligand>
    <ligandPart>
        <name>Fe</name>
        <dbReference type="ChEBI" id="CHEBI:18248"/>
    </ligandPart>
</feature>
<keyword evidence="3" id="KW-1003">Cell membrane</keyword>
<dbReference type="Proteomes" id="UP000295097">
    <property type="component" value="Unassembled WGS sequence"/>
</dbReference>
<feature type="domain" description="Cytochrome c" evidence="14">
    <location>
        <begin position="190"/>
        <end position="302"/>
    </location>
</feature>
<evidence type="ECO:0000256" key="7">
    <source>
        <dbReference type="ARBA" id="ARBA00022729"/>
    </source>
</evidence>
<evidence type="ECO:0000256" key="4">
    <source>
        <dbReference type="ARBA" id="ARBA00022617"/>
    </source>
</evidence>
<dbReference type="InterPro" id="IPR051459">
    <property type="entry name" value="Cytochrome_c-type_DH"/>
</dbReference>
<sequence>MKTFLRIILALVVIGVVALAAIIFVPPVLTKPDQSVAEADEASPGARKYVTQMADCQACHTAEGGEPFAGGRAIESPMGTIWSSNITPDSETGIGDWTYDQFHAAMVDGIAPGGVHLYPAMPYENYRHMKEEDIRAIWDYIHNDVTAVDNPVEATDLAFPFNQRWGIRTWNWLALDKPGFRPDEKAQGSDELTRGAYLVQALGHCAACHSPRTWFMAEDGKNADNPAFLTGGEIDGWSAPDLRTAQSSLQTWTDQDIENYLTTGRNAHNAVAGEMKLVVEESLQYMTDEDADAMVAYLRAISDVKPNPQPVPDVRTTDRIDAADDPTTARLKAATDLTDGELLYLNNCNACHMPDGKGAPGVFPALAGNSLVLADTTKGLTEVILHGAAMPSTQKRPERLQMPAFADRLSDADIAKLETFLRNAWGNSAPAVSEADVGAVRQ</sequence>
<protein>
    <submittedName>
        <fullName evidence="15">Mono/diheme cytochrome c family protein</fullName>
    </submittedName>
</protein>
<dbReference type="SUPFAM" id="SSF46626">
    <property type="entry name" value="Cytochrome c"/>
    <property type="match status" value="3"/>
</dbReference>
<dbReference type="AlphaFoldDB" id="A0A4R3NJI0"/>
<feature type="domain" description="Cytochrome c" evidence="14">
    <location>
        <begin position="40"/>
        <end position="145"/>
    </location>
</feature>
<dbReference type="PRINTS" id="PR00605">
    <property type="entry name" value="CYTCHROMECIC"/>
</dbReference>
<evidence type="ECO:0000256" key="5">
    <source>
        <dbReference type="ARBA" id="ARBA00022660"/>
    </source>
</evidence>
<dbReference type="Gene3D" id="1.10.760.10">
    <property type="entry name" value="Cytochrome c-like domain"/>
    <property type="match status" value="3"/>
</dbReference>
<accession>A0A4R3NJI0</accession>
<feature type="binding site" description="covalent" evidence="12">
    <location>
        <position position="348"/>
    </location>
    <ligand>
        <name>heme c</name>
        <dbReference type="ChEBI" id="CHEBI:61717"/>
        <label>3</label>
    </ligand>
</feature>
<dbReference type="InterPro" id="IPR008168">
    <property type="entry name" value="Cyt_C_IC"/>
</dbReference>
<dbReference type="InterPro" id="IPR009056">
    <property type="entry name" value="Cyt_c-like_dom"/>
</dbReference>
<dbReference type="InterPro" id="IPR014353">
    <property type="entry name" value="Membr-bd_ADH_cyt_c"/>
</dbReference>
<comment type="caution">
    <text evidence="15">The sequence shown here is derived from an EMBL/GenBank/DDBJ whole genome shotgun (WGS) entry which is preliminary data.</text>
</comment>
<keyword evidence="10 13" id="KW-0408">Iron</keyword>
<dbReference type="GO" id="GO:0005886">
    <property type="term" value="C:plasma membrane"/>
    <property type="evidence" value="ECO:0007669"/>
    <property type="project" value="UniProtKB-SubCell"/>
</dbReference>
<evidence type="ECO:0000256" key="9">
    <source>
        <dbReference type="ARBA" id="ARBA00022982"/>
    </source>
</evidence>
<feature type="binding site" description="covalent" evidence="12">
    <location>
        <position position="351"/>
    </location>
    <ligand>
        <name>heme c</name>
        <dbReference type="ChEBI" id="CHEBI:61717"/>
        <label>3</label>
    </ligand>
</feature>
<feature type="binding site" description="axial binding residue" evidence="13">
    <location>
        <position position="352"/>
    </location>
    <ligand>
        <name>heme c</name>
        <dbReference type="ChEBI" id="CHEBI:61717"/>
        <label>3</label>
    </ligand>
    <ligandPart>
        <name>Fe</name>
        <dbReference type="ChEBI" id="CHEBI:18248"/>
    </ligandPart>
</feature>
<feature type="binding site" description="covalent" evidence="12">
    <location>
        <position position="208"/>
    </location>
    <ligand>
        <name>heme c</name>
        <dbReference type="ChEBI" id="CHEBI:61717"/>
        <label>2</label>
    </ligand>
</feature>
<dbReference type="PANTHER" id="PTHR35008:SF8">
    <property type="entry name" value="ALCOHOL DEHYDROGENASE CYTOCHROME C SUBUNIT"/>
    <property type="match status" value="1"/>
</dbReference>
<evidence type="ECO:0000256" key="6">
    <source>
        <dbReference type="ARBA" id="ARBA00022723"/>
    </source>
</evidence>
<comment type="subcellular location">
    <subcellularLocation>
        <location evidence="1">Cell membrane</location>
    </subcellularLocation>
</comment>
<evidence type="ECO:0000256" key="1">
    <source>
        <dbReference type="ARBA" id="ARBA00004236"/>
    </source>
</evidence>
<dbReference type="RefSeq" id="WP_132314262.1">
    <property type="nucleotide sequence ID" value="NZ_SMAR01000063.1"/>
</dbReference>
<dbReference type="EMBL" id="SMAR01000063">
    <property type="protein sequence ID" value="TCT28438.1"/>
    <property type="molecule type" value="Genomic_DNA"/>
</dbReference>
<keyword evidence="4 12" id="KW-0349">Heme</keyword>
<dbReference type="InterPro" id="IPR036909">
    <property type="entry name" value="Cyt_c-like_dom_sf"/>
</dbReference>
<keyword evidence="2" id="KW-0813">Transport</keyword>
<evidence type="ECO:0000256" key="2">
    <source>
        <dbReference type="ARBA" id="ARBA00022448"/>
    </source>
</evidence>
<keyword evidence="5" id="KW-0679">Respiratory chain</keyword>
<dbReference type="PIRSF" id="PIRSF000018">
    <property type="entry name" value="Mb_ADH_cyt_c"/>
    <property type="match status" value="1"/>
</dbReference>
<keyword evidence="7" id="KW-0732">Signal</keyword>
<dbReference type="Pfam" id="PF00034">
    <property type="entry name" value="Cytochrom_C"/>
    <property type="match status" value="3"/>
</dbReference>
<evidence type="ECO:0000256" key="10">
    <source>
        <dbReference type="ARBA" id="ARBA00023004"/>
    </source>
</evidence>